<sequence length="607" mass="67537">MTVKTLKTDDGFEFRDLNKNGRLDPYEDPRRPIEERVEDLLSQMTLEEKAGMLFQTMIGMNPDGTLKEAVEDMNPVPTSEMVKGRLMNHFNVLAITDPKSTAEWHNRLQALAEETRLGIPVTISSDPRHAFSNNPLASLMTQSFSQWPEPIGLAALDNPELVQRFADIARQEYLAVGIRVALHPQIDLATEPRWSRISGTFGEDAELTSRMVAAYIRGFQGEEVGPESVACMTKHFPGGGPQKDGEDPHFSYGKDQVYPGNNFEYHLKPFEAAFKAGTSQIMPYYGRPLGLDNIEEVGFGFNKDVITGLLRERYGFDGIVCTDWGLLTDAQMDGFVFEARAWGVEHLSTEERAKKALDAGVDQFGGEACPEVIVKLVRSGQIPESRLDVSVRRLLREKFRLGLFDNPYVDAEAAPSIVGKPEFRAAGEQAQRKAFVLLKNSEHILPLQNRPGLKIYIENIAPEAAREYGDVVSSPAEADIAILRLQAPYEQRDGMFLERLFHTGDLSFPEAEKQRILSVLKQVPTVVDIFLDRPAVIPEIAEHSAALLANFGANDRALLDVIFGHAAPEGKLPFELPSSMEAVLKQKPDVPYDSEAPLFPFGFGLSY</sequence>
<dbReference type="PRINTS" id="PR00133">
    <property type="entry name" value="GLHYDRLASE3"/>
</dbReference>
<dbReference type="Gene3D" id="3.20.20.300">
    <property type="entry name" value="Glycoside hydrolase, family 3, N-terminal domain"/>
    <property type="match status" value="1"/>
</dbReference>
<dbReference type="InterPro" id="IPR051915">
    <property type="entry name" value="Cellulose_Degrad_GH3"/>
</dbReference>
<dbReference type="Gene3D" id="3.40.50.1700">
    <property type="entry name" value="Glycoside hydrolase family 3 C-terminal domain"/>
    <property type="match status" value="1"/>
</dbReference>
<dbReference type="EC" id="3.2.1.21" evidence="3"/>
<protein>
    <recommendedName>
        <fullName evidence="3">beta-glucosidase</fullName>
        <ecNumber evidence="3">3.2.1.21</ecNumber>
    </recommendedName>
</protein>
<proteinExistence type="inferred from homology"/>
<dbReference type="Pfam" id="PF00933">
    <property type="entry name" value="Glyco_hydro_3"/>
    <property type="match status" value="1"/>
</dbReference>
<accession>A0A455SJB5</accession>
<dbReference type="PANTHER" id="PTHR30620">
    <property type="entry name" value="PERIPLASMIC BETA-GLUCOSIDASE-RELATED"/>
    <property type="match status" value="1"/>
</dbReference>
<dbReference type="InterPro" id="IPR001764">
    <property type="entry name" value="Glyco_hydro_3_N"/>
</dbReference>
<dbReference type="EMBL" id="AP019376">
    <property type="protein sequence ID" value="BBH86235.1"/>
    <property type="molecule type" value="Genomic_DNA"/>
</dbReference>
<dbReference type="InterPro" id="IPR002772">
    <property type="entry name" value="Glyco_hydro_3_C"/>
</dbReference>
<keyword evidence="6" id="KW-0326">Glycosidase</keyword>
<dbReference type="PANTHER" id="PTHR30620:SF16">
    <property type="entry name" value="LYSOSOMAL BETA GLUCOSIDASE"/>
    <property type="match status" value="1"/>
</dbReference>
<dbReference type="InterPro" id="IPR036881">
    <property type="entry name" value="Glyco_hydro_3_C_sf"/>
</dbReference>
<evidence type="ECO:0000259" key="8">
    <source>
        <dbReference type="Pfam" id="PF01915"/>
    </source>
</evidence>
<keyword evidence="5" id="KW-0378">Hydrolase</keyword>
<evidence type="ECO:0000256" key="1">
    <source>
        <dbReference type="ARBA" id="ARBA00000448"/>
    </source>
</evidence>
<evidence type="ECO:0000313" key="9">
    <source>
        <dbReference type="EMBL" id="BBH86235.1"/>
    </source>
</evidence>
<feature type="domain" description="Glycoside hydrolase family 3 C-terminal" evidence="8">
    <location>
        <begin position="469"/>
        <end position="607"/>
    </location>
</feature>
<dbReference type="SUPFAM" id="SSF52279">
    <property type="entry name" value="Beta-D-glucan exohydrolase, C-terminal domain"/>
    <property type="match status" value="1"/>
</dbReference>
<keyword evidence="4" id="KW-0732">Signal</keyword>
<comment type="similarity">
    <text evidence="2">Belongs to the glycosyl hydrolase 3 family.</text>
</comment>
<gene>
    <name evidence="9" type="ORF">KTC_09860</name>
</gene>
<name>A0A455SJB5_9CHLR</name>
<reference evidence="9" key="1">
    <citation type="submission" date="2018-12" db="EMBL/GenBank/DDBJ databases">
        <title>Novel natural products biosynthetic potential of the class Ktedonobacteria.</title>
        <authorList>
            <person name="Zheng Y."/>
            <person name="Saitou A."/>
            <person name="Wang C.M."/>
            <person name="Toyoda A."/>
            <person name="Minakuchi Y."/>
            <person name="Sekiguchi Y."/>
            <person name="Ueda K."/>
            <person name="Takano H."/>
            <person name="Sakai Y."/>
            <person name="Yokota A."/>
            <person name="Yabe S."/>
        </authorList>
    </citation>
    <scope>NUCLEOTIDE SEQUENCE</scope>
    <source>
        <strain evidence="9">COM3</strain>
    </source>
</reference>
<evidence type="ECO:0000256" key="6">
    <source>
        <dbReference type="ARBA" id="ARBA00023295"/>
    </source>
</evidence>
<dbReference type="GO" id="GO:0009251">
    <property type="term" value="P:glucan catabolic process"/>
    <property type="evidence" value="ECO:0007669"/>
    <property type="project" value="TreeGrafter"/>
</dbReference>
<evidence type="ECO:0000256" key="2">
    <source>
        <dbReference type="ARBA" id="ARBA00005336"/>
    </source>
</evidence>
<dbReference type="GO" id="GO:0008422">
    <property type="term" value="F:beta-glucosidase activity"/>
    <property type="evidence" value="ECO:0007669"/>
    <property type="project" value="UniProtKB-EC"/>
</dbReference>
<organism evidence="9">
    <name type="scientific">Thermosporothrix sp. COM3</name>
    <dbReference type="NCBI Taxonomy" id="2490863"/>
    <lineage>
        <taxon>Bacteria</taxon>
        <taxon>Bacillati</taxon>
        <taxon>Chloroflexota</taxon>
        <taxon>Ktedonobacteria</taxon>
        <taxon>Ktedonobacterales</taxon>
        <taxon>Thermosporotrichaceae</taxon>
        <taxon>Thermosporothrix</taxon>
    </lineage>
</organism>
<evidence type="ECO:0000259" key="7">
    <source>
        <dbReference type="Pfam" id="PF00933"/>
    </source>
</evidence>
<evidence type="ECO:0000256" key="3">
    <source>
        <dbReference type="ARBA" id="ARBA00012744"/>
    </source>
</evidence>
<evidence type="ECO:0000256" key="5">
    <source>
        <dbReference type="ARBA" id="ARBA00022801"/>
    </source>
</evidence>
<comment type="catalytic activity">
    <reaction evidence="1">
        <text>Hydrolysis of terminal, non-reducing beta-D-glucosyl residues with release of beta-D-glucose.</text>
        <dbReference type="EC" id="3.2.1.21"/>
    </reaction>
</comment>
<dbReference type="SUPFAM" id="SSF51445">
    <property type="entry name" value="(Trans)glycosidases"/>
    <property type="match status" value="1"/>
</dbReference>
<dbReference type="InterPro" id="IPR036962">
    <property type="entry name" value="Glyco_hydro_3_N_sf"/>
</dbReference>
<evidence type="ECO:0000256" key="4">
    <source>
        <dbReference type="ARBA" id="ARBA00022729"/>
    </source>
</evidence>
<dbReference type="AlphaFoldDB" id="A0A455SJB5"/>
<dbReference type="Pfam" id="PF01915">
    <property type="entry name" value="Glyco_hydro_3_C"/>
    <property type="match status" value="1"/>
</dbReference>
<feature type="domain" description="Glycoside hydrolase family 3 N-terminal" evidence="7">
    <location>
        <begin position="91"/>
        <end position="396"/>
    </location>
</feature>
<dbReference type="InterPro" id="IPR017853">
    <property type="entry name" value="GH"/>
</dbReference>